<sequence length="138" mass="16053">MCAGSTEFSERGHWSISPYLGEIEGGVCSWEFGVSKEKTSRRDDVKHANRQACQLYSPCYPSENAEHVRKEGDPDTGKCAKAVNEDDLPNFTKTTLWRLMKDMGFTYDKRIQNLGIIVWHRRYLRAIKEFRRQGRGYR</sequence>
<accession>A0A9J6GSG0</accession>
<dbReference type="AlphaFoldDB" id="A0A9J6GSG0"/>
<comment type="caution">
    <text evidence="1">The sequence shown here is derived from an EMBL/GenBank/DDBJ whole genome shotgun (WGS) entry which is preliminary data.</text>
</comment>
<evidence type="ECO:0000313" key="2">
    <source>
        <dbReference type="Proteomes" id="UP000821853"/>
    </source>
</evidence>
<name>A0A9J6GSG0_HAELO</name>
<keyword evidence="2" id="KW-1185">Reference proteome</keyword>
<gene>
    <name evidence="1" type="ORF">HPB48_021764</name>
</gene>
<evidence type="ECO:0000313" key="1">
    <source>
        <dbReference type="EMBL" id="KAH9377705.1"/>
    </source>
</evidence>
<protein>
    <submittedName>
        <fullName evidence="1">Uncharacterized protein</fullName>
    </submittedName>
</protein>
<dbReference type="Proteomes" id="UP000821853">
    <property type="component" value="Unassembled WGS sequence"/>
</dbReference>
<dbReference type="EMBL" id="JABSTR010000008">
    <property type="protein sequence ID" value="KAH9377705.1"/>
    <property type="molecule type" value="Genomic_DNA"/>
</dbReference>
<proteinExistence type="predicted"/>
<dbReference type="VEuPathDB" id="VectorBase:HLOH_041658"/>
<reference evidence="1 2" key="1">
    <citation type="journal article" date="2020" name="Cell">
        <title>Large-Scale Comparative Analyses of Tick Genomes Elucidate Their Genetic Diversity and Vector Capacities.</title>
        <authorList>
            <consortium name="Tick Genome and Microbiome Consortium (TIGMIC)"/>
            <person name="Jia N."/>
            <person name="Wang J."/>
            <person name="Shi W."/>
            <person name="Du L."/>
            <person name="Sun Y."/>
            <person name="Zhan W."/>
            <person name="Jiang J.F."/>
            <person name="Wang Q."/>
            <person name="Zhang B."/>
            <person name="Ji P."/>
            <person name="Bell-Sakyi L."/>
            <person name="Cui X.M."/>
            <person name="Yuan T.T."/>
            <person name="Jiang B.G."/>
            <person name="Yang W.F."/>
            <person name="Lam T.T."/>
            <person name="Chang Q.C."/>
            <person name="Ding S.J."/>
            <person name="Wang X.J."/>
            <person name="Zhu J.G."/>
            <person name="Ruan X.D."/>
            <person name="Zhao L."/>
            <person name="Wei J.T."/>
            <person name="Ye R.Z."/>
            <person name="Que T.C."/>
            <person name="Du C.H."/>
            <person name="Zhou Y.H."/>
            <person name="Cheng J.X."/>
            <person name="Dai P.F."/>
            <person name="Guo W.B."/>
            <person name="Han X.H."/>
            <person name="Huang E.J."/>
            <person name="Li L.F."/>
            <person name="Wei W."/>
            <person name="Gao Y.C."/>
            <person name="Liu J.Z."/>
            <person name="Shao H.Z."/>
            <person name="Wang X."/>
            <person name="Wang C.C."/>
            <person name="Yang T.C."/>
            <person name="Huo Q.B."/>
            <person name="Li W."/>
            <person name="Chen H.Y."/>
            <person name="Chen S.E."/>
            <person name="Zhou L.G."/>
            <person name="Ni X.B."/>
            <person name="Tian J.H."/>
            <person name="Sheng Y."/>
            <person name="Liu T."/>
            <person name="Pan Y.S."/>
            <person name="Xia L.Y."/>
            <person name="Li J."/>
            <person name="Zhao F."/>
            <person name="Cao W.C."/>
        </authorList>
    </citation>
    <scope>NUCLEOTIDE SEQUENCE [LARGE SCALE GENOMIC DNA]</scope>
    <source>
        <strain evidence="1">HaeL-2018</strain>
    </source>
</reference>
<organism evidence="1 2">
    <name type="scientific">Haemaphysalis longicornis</name>
    <name type="common">Bush tick</name>
    <dbReference type="NCBI Taxonomy" id="44386"/>
    <lineage>
        <taxon>Eukaryota</taxon>
        <taxon>Metazoa</taxon>
        <taxon>Ecdysozoa</taxon>
        <taxon>Arthropoda</taxon>
        <taxon>Chelicerata</taxon>
        <taxon>Arachnida</taxon>
        <taxon>Acari</taxon>
        <taxon>Parasitiformes</taxon>
        <taxon>Ixodida</taxon>
        <taxon>Ixodoidea</taxon>
        <taxon>Ixodidae</taxon>
        <taxon>Haemaphysalinae</taxon>
        <taxon>Haemaphysalis</taxon>
    </lineage>
</organism>